<comment type="subcellular location">
    <subcellularLocation>
        <location evidence="1">Endoplasmic reticulum membrane</location>
        <topology evidence="1">Single-pass membrane protein</topology>
    </subcellularLocation>
</comment>
<dbReference type="PANTHER" id="PTHR23284">
    <property type="entry name" value="PROLACTIN REGULATORY ELEMENT BINDING PROTEIN"/>
    <property type="match status" value="1"/>
</dbReference>
<feature type="compositionally biased region" description="Polar residues" evidence="12">
    <location>
        <begin position="260"/>
        <end position="278"/>
    </location>
</feature>
<feature type="region of interest" description="Disordered" evidence="12">
    <location>
        <begin position="190"/>
        <end position="234"/>
    </location>
</feature>
<dbReference type="GO" id="GO:0003400">
    <property type="term" value="P:regulation of COPII vesicle coating"/>
    <property type="evidence" value="ECO:0007669"/>
    <property type="project" value="TreeGrafter"/>
</dbReference>
<dbReference type="PROSITE" id="PS50082">
    <property type="entry name" value="WD_REPEATS_2"/>
    <property type="match status" value="1"/>
</dbReference>
<sequence length="605" mass="65433">MGTVKLLSYPVYSMATDGCYLVTSGGGGGKEYGIKDCVEFHKVTDAGGKTDMSLVASSNDQMGIFDTVQYIPMHDMWMGASGNSTVFFTHCQKKGVRIYGRVIVARSKNDPQQTAARFCTGMDIFVTGSSDGTVRVWSLTDSFFEKVEEMEDDPEGNKHPPLGYTDDYVLTYDLTPADPDYGMYLLSSDSARSSHPSTMTGGSSSAFNSPTPGEITRINDSNLSTGTAEDSARNTGVEHDLVCSALAGVTPVDGDASASADISRSETSSGDVSSNAGESSIVPDANSVEEENEANSPSASDEQGPVEESASAEGSSLPNEDLRGDEEPPVDENQSDAASDTQADADAPATGEHTLIAQDDNSNEPSTSSGESPNGADQTDFYTDSDTPQRRSDSPQQHNVARKLVEYKCHDNEISDCDIAHDGRVALSISREQMVLYQLAPPKFLCKRRSSMRFKFGRFVNSNCSDGHYQILTVEWEPRKPTDCIVSMWRYTADTGDLMLVKSASVGSAACSCMSLRTDDSHFALGFGTGAVGVYNSRSLQCVMHEQRHQLPVTDVVFLDDKLASSGADFYVIIKSFKRWPVATVLMVLVPIIAYIVHILRQRIF</sequence>
<dbReference type="Gene3D" id="2.130.10.10">
    <property type="entry name" value="YVTN repeat-like/Quinoprotein amine dehydrogenase"/>
    <property type="match status" value="2"/>
</dbReference>
<dbReference type="AlphaFoldDB" id="A0A2H6KAA1"/>
<protein>
    <submittedName>
        <fullName evidence="14">Guanine nucleotide-exchange factor</fullName>
    </submittedName>
</protein>
<evidence type="ECO:0000256" key="3">
    <source>
        <dbReference type="ARBA" id="ARBA00022574"/>
    </source>
</evidence>
<keyword evidence="7" id="KW-0931">ER-Golgi transport</keyword>
<dbReference type="VEuPathDB" id="PiroplasmaDB:BOVATA_014200"/>
<feature type="repeat" description="WD" evidence="11">
    <location>
        <begin position="125"/>
        <end position="139"/>
    </location>
</feature>
<dbReference type="SMART" id="SM00320">
    <property type="entry name" value="WD40"/>
    <property type="match status" value="4"/>
</dbReference>
<dbReference type="GeneID" id="39873697"/>
<evidence type="ECO:0000256" key="7">
    <source>
        <dbReference type="ARBA" id="ARBA00022892"/>
    </source>
</evidence>
<evidence type="ECO:0000256" key="13">
    <source>
        <dbReference type="SAM" id="Phobius"/>
    </source>
</evidence>
<reference evidence="14 15" key="1">
    <citation type="journal article" date="2017" name="BMC Genomics">
        <title>Whole-genome assembly of Babesia ovata and comparative genomics between closely related pathogens.</title>
        <authorList>
            <person name="Yamagishi J."/>
            <person name="Asada M."/>
            <person name="Hakimi H."/>
            <person name="Tanaka T.Q."/>
            <person name="Sugimoto C."/>
            <person name="Kawazu S."/>
        </authorList>
    </citation>
    <scope>NUCLEOTIDE SEQUENCE [LARGE SCALE GENOMIC DNA]</scope>
    <source>
        <strain evidence="14 15">Miyake</strain>
    </source>
</reference>
<evidence type="ECO:0000313" key="14">
    <source>
        <dbReference type="EMBL" id="GBE59927.1"/>
    </source>
</evidence>
<keyword evidence="6" id="KW-0256">Endoplasmic reticulum</keyword>
<evidence type="ECO:0000256" key="11">
    <source>
        <dbReference type="PROSITE-ProRule" id="PRU00221"/>
    </source>
</evidence>
<organism evidence="14 15">
    <name type="scientific">Babesia ovata</name>
    <dbReference type="NCBI Taxonomy" id="189622"/>
    <lineage>
        <taxon>Eukaryota</taxon>
        <taxon>Sar</taxon>
        <taxon>Alveolata</taxon>
        <taxon>Apicomplexa</taxon>
        <taxon>Aconoidasida</taxon>
        <taxon>Piroplasmida</taxon>
        <taxon>Babesiidae</taxon>
        <taxon>Babesia</taxon>
    </lineage>
</organism>
<feature type="compositionally biased region" description="Polar residues" evidence="12">
    <location>
        <begin position="359"/>
        <end position="386"/>
    </location>
</feature>
<gene>
    <name evidence="14" type="ORF">BOVATA_014200</name>
</gene>
<feature type="compositionally biased region" description="Polar residues" evidence="12">
    <location>
        <begin position="218"/>
        <end position="228"/>
    </location>
</feature>
<name>A0A2H6KAA1_9APIC</name>
<keyword evidence="2" id="KW-0813">Transport</keyword>
<evidence type="ECO:0000256" key="12">
    <source>
        <dbReference type="SAM" id="MobiDB-lite"/>
    </source>
</evidence>
<evidence type="ECO:0000256" key="9">
    <source>
        <dbReference type="ARBA" id="ARBA00022989"/>
    </source>
</evidence>
<evidence type="ECO:0000256" key="1">
    <source>
        <dbReference type="ARBA" id="ARBA00004389"/>
    </source>
</evidence>
<keyword evidence="8" id="KW-0653">Protein transport</keyword>
<keyword evidence="5" id="KW-0677">Repeat</keyword>
<feature type="region of interest" description="Disordered" evidence="12">
    <location>
        <begin position="254"/>
        <end position="398"/>
    </location>
</feature>
<proteinExistence type="predicted"/>
<dbReference type="EMBL" id="BDSA01000001">
    <property type="protein sequence ID" value="GBE59927.1"/>
    <property type="molecule type" value="Genomic_DNA"/>
</dbReference>
<keyword evidence="3 11" id="KW-0853">WD repeat</keyword>
<dbReference type="GO" id="GO:0005085">
    <property type="term" value="F:guanyl-nucleotide exchange factor activity"/>
    <property type="evidence" value="ECO:0007669"/>
    <property type="project" value="InterPro"/>
</dbReference>
<dbReference type="Proteomes" id="UP000236319">
    <property type="component" value="Unassembled WGS sequence"/>
</dbReference>
<evidence type="ECO:0000256" key="5">
    <source>
        <dbReference type="ARBA" id="ARBA00022737"/>
    </source>
</evidence>
<evidence type="ECO:0000256" key="4">
    <source>
        <dbReference type="ARBA" id="ARBA00022692"/>
    </source>
</evidence>
<keyword evidence="4 13" id="KW-0812">Transmembrane</keyword>
<dbReference type="InterPro" id="IPR036322">
    <property type="entry name" value="WD40_repeat_dom_sf"/>
</dbReference>
<dbReference type="SUPFAM" id="SSF50978">
    <property type="entry name" value="WD40 repeat-like"/>
    <property type="match status" value="2"/>
</dbReference>
<feature type="transmembrane region" description="Helical" evidence="13">
    <location>
        <begin position="580"/>
        <end position="600"/>
    </location>
</feature>
<evidence type="ECO:0000313" key="15">
    <source>
        <dbReference type="Proteomes" id="UP000236319"/>
    </source>
</evidence>
<comment type="caution">
    <text evidence="14">The sequence shown here is derived from an EMBL/GenBank/DDBJ whole genome shotgun (WGS) entry which is preliminary data.</text>
</comment>
<keyword evidence="10 13" id="KW-0472">Membrane</keyword>
<evidence type="ECO:0000256" key="2">
    <source>
        <dbReference type="ARBA" id="ARBA00022448"/>
    </source>
</evidence>
<dbReference type="PANTHER" id="PTHR23284:SF0">
    <property type="entry name" value="PROLACTIN REGULATORY ELEMENT-BINDING PROTEIN"/>
    <property type="match status" value="1"/>
</dbReference>
<feature type="compositionally biased region" description="Polar residues" evidence="12">
    <location>
        <begin position="190"/>
        <end position="211"/>
    </location>
</feature>
<dbReference type="GO" id="GO:0005789">
    <property type="term" value="C:endoplasmic reticulum membrane"/>
    <property type="evidence" value="ECO:0007669"/>
    <property type="project" value="UniProtKB-SubCell"/>
</dbReference>
<dbReference type="InterPro" id="IPR045260">
    <property type="entry name" value="Sec12-like"/>
</dbReference>
<evidence type="ECO:0000256" key="6">
    <source>
        <dbReference type="ARBA" id="ARBA00022824"/>
    </source>
</evidence>
<keyword evidence="15" id="KW-1185">Reference proteome</keyword>
<dbReference type="GO" id="GO:0015031">
    <property type="term" value="P:protein transport"/>
    <property type="evidence" value="ECO:0007669"/>
    <property type="project" value="UniProtKB-KW"/>
</dbReference>
<evidence type="ECO:0000256" key="10">
    <source>
        <dbReference type="ARBA" id="ARBA00023136"/>
    </source>
</evidence>
<keyword evidence="9 13" id="KW-1133">Transmembrane helix</keyword>
<dbReference type="GO" id="GO:0006888">
    <property type="term" value="P:endoplasmic reticulum to Golgi vesicle-mediated transport"/>
    <property type="evidence" value="ECO:0007669"/>
    <property type="project" value="TreeGrafter"/>
</dbReference>
<accession>A0A2H6KAA1</accession>
<feature type="compositionally biased region" description="Low complexity" evidence="12">
    <location>
        <begin position="335"/>
        <end position="350"/>
    </location>
</feature>
<dbReference type="InterPro" id="IPR001680">
    <property type="entry name" value="WD40_rpt"/>
</dbReference>
<dbReference type="Pfam" id="PF00400">
    <property type="entry name" value="WD40"/>
    <property type="match status" value="1"/>
</dbReference>
<dbReference type="RefSeq" id="XP_028866170.1">
    <property type="nucleotide sequence ID" value="XM_029010337.1"/>
</dbReference>
<dbReference type="OrthoDB" id="10248252at2759"/>
<dbReference type="InterPro" id="IPR015943">
    <property type="entry name" value="WD40/YVTN_repeat-like_dom_sf"/>
</dbReference>
<evidence type="ECO:0000256" key="8">
    <source>
        <dbReference type="ARBA" id="ARBA00022927"/>
    </source>
</evidence>